<keyword evidence="1" id="KW-0479">Metal-binding</keyword>
<sequence>NHHHHSMDNSSPKSTFGRLRRKRSPPKREKLPLSLSVNKDLEAASECSSSSSLELQRVFNYFDGNGDGRISAAELQSCVRTVGGELSMEEAEAAIKSSDLNGDGLLDWHEFQKLMETSSGCEEEELRGAFELFDMEASGCITPVSLKRMLSRLGESRSIKDCKAMIRAFDLNGDGVLTFDEFAIMMR</sequence>
<dbReference type="EMBL" id="BDDD01000435">
    <property type="protein sequence ID" value="GAV65795.1"/>
    <property type="molecule type" value="Genomic_DNA"/>
</dbReference>
<name>A0A1Q3BD12_CEPFO</name>
<keyword evidence="7" id="KW-1185">Reference proteome</keyword>
<gene>
    <name evidence="6" type="ORF">CFOL_v3_09309</name>
</gene>
<feature type="region of interest" description="Disordered" evidence="4">
    <location>
        <begin position="1"/>
        <end position="32"/>
    </location>
</feature>
<keyword evidence="2" id="KW-0677">Repeat</keyword>
<evidence type="ECO:0000259" key="5">
    <source>
        <dbReference type="PROSITE" id="PS50222"/>
    </source>
</evidence>
<dbReference type="InterPro" id="IPR002048">
    <property type="entry name" value="EF_hand_dom"/>
</dbReference>
<proteinExistence type="predicted"/>
<evidence type="ECO:0000256" key="3">
    <source>
        <dbReference type="ARBA" id="ARBA00022837"/>
    </source>
</evidence>
<reference evidence="7" key="1">
    <citation type="submission" date="2016-04" db="EMBL/GenBank/DDBJ databases">
        <title>Cephalotus genome sequencing.</title>
        <authorList>
            <person name="Fukushima K."/>
            <person name="Hasebe M."/>
            <person name="Fang X."/>
        </authorList>
    </citation>
    <scope>NUCLEOTIDE SEQUENCE [LARGE SCALE GENOMIC DNA]</scope>
    <source>
        <strain evidence="7">cv. St1</strain>
    </source>
</reference>
<dbReference type="PROSITE" id="PS00018">
    <property type="entry name" value="EF_HAND_1"/>
    <property type="match status" value="3"/>
</dbReference>
<dbReference type="CDD" id="cd00051">
    <property type="entry name" value="EFh"/>
    <property type="match status" value="2"/>
</dbReference>
<dbReference type="Gene3D" id="1.10.238.10">
    <property type="entry name" value="EF-hand"/>
    <property type="match status" value="2"/>
</dbReference>
<dbReference type="FunCoup" id="A0A1Q3BD12">
    <property type="interactions" value="102"/>
</dbReference>
<dbReference type="Pfam" id="PF13499">
    <property type="entry name" value="EF-hand_7"/>
    <property type="match status" value="2"/>
</dbReference>
<dbReference type="InterPro" id="IPR011992">
    <property type="entry name" value="EF-hand-dom_pair"/>
</dbReference>
<organism evidence="6 7">
    <name type="scientific">Cephalotus follicularis</name>
    <name type="common">Albany pitcher plant</name>
    <dbReference type="NCBI Taxonomy" id="3775"/>
    <lineage>
        <taxon>Eukaryota</taxon>
        <taxon>Viridiplantae</taxon>
        <taxon>Streptophyta</taxon>
        <taxon>Embryophyta</taxon>
        <taxon>Tracheophyta</taxon>
        <taxon>Spermatophyta</taxon>
        <taxon>Magnoliopsida</taxon>
        <taxon>eudicotyledons</taxon>
        <taxon>Gunneridae</taxon>
        <taxon>Pentapetalae</taxon>
        <taxon>rosids</taxon>
        <taxon>fabids</taxon>
        <taxon>Oxalidales</taxon>
        <taxon>Cephalotaceae</taxon>
        <taxon>Cephalotus</taxon>
    </lineage>
</organism>
<dbReference type="OrthoDB" id="26525at2759"/>
<comment type="caution">
    <text evidence="6">The sequence shown here is derived from an EMBL/GenBank/DDBJ whole genome shotgun (WGS) entry which is preliminary data.</text>
</comment>
<protein>
    <submittedName>
        <fullName evidence="6">EF_hand_5 domain-containing protein</fullName>
    </submittedName>
</protein>
<keyword evidence="3" id="KW-0106">Calcium</keyword>
<dbReference type="GO" id="GO:0005509">
    <property type="term" value="F:calcium ion binding"/>
    <property type="evidence" value="ECO:0007669"/>
    <property type="project" value="InterPro"/>
</dbReference>
<evidence type="ECO:0000313" key="6">
    <source>
        <dbReference type="EMBL" id="GAV65795.1"/>
    </source>
</evidence>
<evidence type="ECO:0000256" key="4">
    <source>
        <dbReference type="SAM" id="MobiDB-lite"/>
    </source>
</evidence>
<dbReference type="PANTHER" id="PTHR10891">
    <property type="entry name" value="EF-HAND CALCIUM-BINDING DOMAIN CONTAINING PROTEIN"/>
    <property type="match status" value="1"/>
</dbReference>
<feature type="domain" description="EF-hand" evidence="5">
    <location>
        <begin position="157"/>
        <end position="187"/>
    </location>
</feature>
<evidence type="ECO:0000256" key="1">
    <source>
        <dbReference type="ARBA" id="ARBA00022723"/>
    </source>
</evidence>
<feature type="domain" description="EF-hand" evidence="5">
    <location>
        <begin position="86"/>
        <end position="121"/>
    </location>
</feature>
<evidence type="ECO:0000313" key="7">
    <source>
        <dbReference type="Proteomes" id="UP000187406"/>
    </source>
</evidence>
<dbReference type="FunFam" id="1.10.238.10:FF:000003">
    <property type="entry name" value="Calmodulin A"/>
    <property type="match status" value="2"/>
</dbReference>
<dbReference type="SUPFAM" id="SSF47473">
    <property type="entry name" value="EF-hand"/>
    <property type="match status" value="1"/>
</dbReference>
<dbReference type="InterPro" id="IPR018247">
    <property type="entry name" value="EF_Hand_1_Ca_BS"/>
</dbReference>
<evidence type="ECO:0000256" key="2">
    <source>
        <dbReference type="ARBA" id="ARBA00022737"/>
    </source>
</evidence>
<dbReference type="InterPro" id="IPR039647">
    <property type="entry name" value="EF_hand_pair_protein_CML-like"/>
</dbReference>
<dbReference type="Proteomes" id="UP000187406">
    <property type="component" value="Unassembled WGS sequence"/>
</dbReference>
<dbReference type="STRING" id="3775.A0A1Q3BD12"/>
<feature type="domain" description="EF-hand" evidence="5">
    <location>
        <begin position="122"/>
        <end position="156"/>
    </location>
</feature>
<dbReference type="SMART" id="SM00054">
    <property type="entry name" value="EFh"/>
    <property type="match status" value="4"/>
</dbReference>
<feature type="non-terminal residue" evidence="6">
    <location>
        <position position="1"/>
    </location>
</feature>
<dbReference type="PROSITE" id="PS50222">
    <property type="entry name" value="EF_HAND_2"/>
    <property type="match status" value="4"/>
</dbReference>
<feature type="domain" description="EF-hand" evidence="5">
    <location>
        <begin position="50"/>
        <end position="85"/>
    </location>
</feature>
<dbReference type="AlphaFoldDB" id="A0A1Q3BD12"/>
<accession>A0A1Q3BD12</accession>
<dbReference type="InParanoid" id="A0A1Q3BD12"/>